<keyword evidence="14" id="KW-1185">Reference proteome</keyword>
<feature type="binding site" evidence="9">
    <location>
        <position position="173"/>
    </location>
    <ligand>
        <name>2-[(2R,5Z)-2-carboxy-4-methylthiazol-5(2H)-ylidene]ethyl phosphate</name>
        <dbReference type="ChEBI" id="CHEBI:62899"/>
    </ligand>
</feature>
<dbReference type="InterPro" id="IPR022998">
    <property type="entry name" value="ThiamineP_synth_TenI"/>
</dbReference>
<keyword evidence="4 9" id="KW-0460">Magnesium</keyword>
<feature type="binding site" evidence="9">
    <location>
        <position position="78"/>
    </location>
    <ligand>
        <name>Mg(2+)</name>
        <dbReference type="ChEBI" id="CHEBI:18420"/>
    </ligand>
</feature>
<dbReference type="HAMAP" id="MF_00097">
    <property type="entry name" value="TMP_synthase"/>
    <property type="match status" value="1"/>
</dbReference>
<feature type="domain" description="Thiamine phosphate synthase/TenI" evidence="12">
    <location>
        <begin position="11"/>
        <end position="196"/>
    </location>
</feature>
<proteinExistence type="inferred from homology"/>
<protein>
    <recommendedName>
        <fullName evidence="9">Thiamine-phosphate synthase</fullName>
        <shortName evidence="9">TP synthase</shortName>
        <shortName evidence="9">TPS</shortName>
        <ecNumber evidence="9">2.5.1.3</ecNumber>
    </recommendedName>
    <alternativeName>
        <fullName evidence="9">Thiamine-phosphate pyrophosphorylase</fullName>
        <shortName evidence="9">TMP pyrophosphorylase</shortName>
        <shortName evidence="9">TMP-PPase</shortName>
    </alternativeName>
</protein>
<feature type="binding site" evidence="9">
    <location>
        <position position="97"/>
    </location>
    <ligand>
        <name>Mg(2+)</name>
        <dbReference type="ChEBI" id="CHEBI:18420"/>
    </ligand>
</feature>
<dbReference type="InterPro" id="IPR036206">
    <property type="entry name" value="ThiamineP_synth_sf"/>
</dbReference>
<dbReference type="Proteomes" id="UP000295681">
    <property type="component" value="Unassembled WGS sequence"/>
</dbReference>
<evidence type="ECO:0000256" key="3">
    <source>
        <dbReference type="ARBA" id="ARBA00022723"/>
    </source>
</evidence>
<evidence type="ECO:0000256" key="4">
    <source>
        <dbReference type="ARBA" id="ARBA00022842"/>
    </source>
</evidence>
<evidence type="ECO:0000256" key="2">
    <source>
        <dbReference type="ARBA" id="ARBA00022679"/>
    </source>
</evidence>
<evidence type="ECO:0000313" key="13">
    <source>
        <dbReference type="EMBL" id="TDG68238.1"/>
    </source>
</evidence>
<dbReference type="GO" id="GO:0004789">
    <property type="term" value="F:thiamine-phosphate diphosphorylase activity"/>
    <property type="evidence" value="ECO:0007669"/>
    <property type="project" value="UniProtKB-UniRule"/>
</dbReference>
<feature type="binding site" evidence="9">
    <location>
        <position position="145"/>
    </location>
    <ligand>
        <name>4-amino-2-methyl-5-(diphosphooxymethyl)pyrimidine</name>
        <dbReference type="ChEBI" id="CHEBI:57841"/>
    </ligand>
</feature>
<dbReference type="PANTHER" id="PTHR20857:SF15">
    <property type="entry name" value="THIAMINE-PHOSPHATE SYNTHASE"/>
    <property type="match status" value="1"/>
</dbReference>
<dbReference type="GO" id="GO:0009229">
    <property type="term" value="P:thiamine diphosphate biosynthetic process"/>
    <property type="evidence" value="ECO:0007669"/>
    <property type="project" value="UniProtKB-UniRule"/>
</dbReference>
<feature type="binding site" evidence="9">
    <location>
        <begin position="193"/>
        <end position="194"/>
    </location>
    <ligand>
        <name>2-[(2R,5Z)-2-carboxy-4-methylthiazol-5(2H)-ylidene]ethyl phosphate</name>
        <dbReference type="ChEBI" id="CHEBI:62899"/>
    </ligand>
</feature>
<dbReference type="Gene3D" id="3.20.20.70">
    <property type="entry name" value="Aldolase class I"/>
    <property type="match status" value="1"/>
</dbReference>
<sequence>MKFNKAILDMYLVAGTQNVHGNIDSFLSQLEAACRHGITAFQYREKGPSALSGTRKLEIGRLAHDITQKYHVPFIVDDDIELANQLNADGLHVGQNDTDISQVLQDAHNMFVGLSINTKDELHDAQKVSGIAYLGIGPIFSTQSKRDAAPAIGTQNLHQLSQATDLPTVAIGGINEHNVQSVRQAPVDGVAVISAIMNSSNVAATIYQLKGKSLL</sequence>
<comment type="caution">
    <text evidence="13">The sequence shown here is derived from an EMBL/GenBank/DDBJ whole genome shotgun (WGS) entry which is preliminary data.</text>
</comment>
<feature type="binding site" evidence="9">
    <location>
        <position position="77"/>
    </location>
    <ligand>
        <name>4-amino-2-methyl-5-(diphosphooxymethyl)pyrimidine</name>
        <dbReference type="ChEBI" id="CHEBI:57841"/>
    </ligand>
</feature>
<dbReference type="GO" id="GO:0005737">
    <property type="term" value="C:cytoplasm"/>
    <property type="evidence" value="ECO:0007669"/>
    <property type="project" value="TreeGrafter"/>
</dbReference>
<evidence type="ECO:0000256" key="7">
    <source>
        <dbReference type="ARBA" id="ARBA00047851"/>
    </source>
</evidence>
<dbReference type="EMBL" id="PUFI01000014">
    <property type="protein sequence ID" value="TDG68238.1"/>
    <property type="molecule type" value="Genomic_DNA"/>
</dbReference>
<dbReference type="AlphaFoldDB" id="A0A4V3A2E9"/>
<keyword evidence="5 9" id="KW-0784">Thiamine biosynthesis</keyword>
<evidence type="ECO:0000256" key="6">
    <source>
        <dbReference type="ARBA" id="ARBA00047334"/>
    </source>
</evidence>
<dbReference type="CDD" id="cd00564">
    <property type="entry name" value="TMP_TenI"/>
    <property type="match status" value="1"/>
</dbReference>
<dbReference type="EC" id="2.5.1.3" evidence="9"/>
<comment type="catalytic activity">
    <reaction evidence="8 9 10">
        <text>2-[(2R,5Z)-2-carboxy-4-methylthiazol-5(2H)-ylidene]ethyl phosphate + 4-amino-2-methyl-5-(diphosphooxymethyl)pyrimidine + 2 H(+) = thiamine phosphate + CO2 + diphosphate</text>
        <dbReference type="Rhea" id="RHEA:47844"/>
        <dbReference type="ChEBI" id="CHEBI:15378"/>
        <dbReference type="ChEBI" id="CHEBI:16526"/>
        <dbReference type="ChEBI" id="CHEBI:33019"/>
        <dbReference type="ChEBI" id="CHEBI:37575"/>
        <dbReference type="ChEBI" id="CHEBI:57841"/>
        <dbReference type="ChEBI" id="CHEBI:62899"/>
        <dbReference type="EC" id="2.5.1.3"/>
    </reaction>
</comment>
<evidence type="ECO:0000259" key="12">
    <source>
        <dbReference type="Pfam" id="PF02581"/>
    </source>
</evidence>
<evidence type="ECO:0000256" key="1">
    <source>
        <dbReference type="ARBA" id="ARBA00005165"/>
    </source>
</evidence>
<dbReference type="UniPathway" id="UPA00060">
    <property type="reaction ID" value="UER00141"/>
</dbReference>
<dbReference type="GO" id="GO:0000287">
    <property type="term" value="F:magnesium ion binding"/>
    <property type="evidence" value="ECO:0007669"/>
    <property type="project" value="UniProtKB-UniRule"/>
</dbReference>
<name>A0A4V3A2E9_9LACO</name>
<evidence type="ECO:0000256" key="8">
    <source>
        <dbReference type="ARBA" id="ARBA00047883"/>
    </source>
</evidence>
<comment type="catalytic activity">
    <reaction evidence="6 9 10">
        <text>4-methyl-5-(2-phosphooxyethyl)-thiazole + 4-amino-2-methyl-5-(diphosphooxymethyl)pyrimidine + H(+) = thiamine phosphate + diphosphate</text>
        <dbReference type="Rhea" id="RHEA:22328"/>
        <dbReference type="ChEBI" id="CHEBI:15378"/>
        <dbReference type="ChEBI" id="CHEBI:33019"/>
        <dbReference type="ChEBI" id="CHEBI:37575"/>
        <dbReference type="ChEBI" id="CHEBI:57841"/>
        <dbReference type="ChEBI" id="CHEBI:58296"/>
        <dbReference type="EC" id="2.5.1.3"/>
    </reaction>
</comment>
<dbReference type="InterPro" id="IPR034291">
    <property type="entry name" value="TMP_synthase"/>
</dbReference>
<dbReference type="NCBIfam" id="TIGR00693">
    <property type="entry name" value="thiE"/>
    <property type="match status" value="1"/>
</dbReference>
<gene>
    <name evidence="9" type="primary">thiE</name>
    <name evidence="13" type="ORF">C5L23_000544</name>
</gene>
<evidence type="ECO:0000256" key="9">
    <source>
        <dbReference type="HAMAP-Rule" id="MF_00097"/>
    </source>
</evidence>
<evidence type="ECO:0000256" key="5">
    <source>
        <dbReference type="ARBA" id="ARBA00022977"/>
    </source>
</evidence>
<dbReference type="SUPFAM" id="SSF51391">
    <property type="entry name" value="Thiamin phosphate synthase"/>
    <property type="match status" value="1"/>
</dbReference>
<keyword evidence="3 9" id="KW-0479">Metal-binding</keyword>
<comment type="catalytic activity">
    <reaction evidence="7 9 10">
        <text>2-(2-carboxy-4-methylthiazol-5-yl)ethyl phosphate + 4-amino-2-methyl-5-(diphosphooxymethyl)pyrimidine + 2 H(+) = thiamine phosphate + CO2 + diphosphate</text>
        <dbReference type="Rhea" id="RHEA:47848"/>
        <dbReference type="ChEBI" id="CHEBI:15378"/>
        <dbReference type="ChEBI" id="CHEBI:16526"/>
        <dbReference type="ChEBI" id="CHEBI:33019"/>
        <dbReference type="ChEBI" id="CHEBI:37575"/>
        <dbReference type="ChEBI" id="CHEBI:57841"/>
        <dbReference type="ChEBI" id="CHEBI:62890"/>
        <dbReference type="EC" id="2.5.1.3"/>
    </reaction>
</comment>
<dbReference type="PANTHER" id="PTHR20857">
    <property type="entry name" value="THIAMINE-PHOSPHATE PYROPHOSPHORYLASE"/>
    <property type="match status" value="1"/>
</dbReference>
<keyword evidence="2 9" id="KW-0808">Transferase</keyword>
<dbReference type="STRING" id="907931.GCA_000165675_00772"/>
<accession>A0A4V3A2E9</accession>
<dbReference type="FunFam" id="3.20.20.70:FF:000096">
    <property type="entry name" value="Thiamine-phosphate synthase"/>
    <property type="match status" value="1"/>
</dbReference>
<feature type="binding site" evidence="9">
    <location>
        <begin position="142"/>
        <end position="144"/>
    </location>
    <ligand>
        <name>2-[(2R,5Z)-2-carboxy-4-methylthiazol-5(2H)-ylidene]ethyl phosphate</name>
        <dbReference type="ChEBI" id="CHEBI:62899"/>
    </ligand>
</feature>
<organism evidence="13 14">
    <name type="scientific">Leuconostoc fallax</name>
    <dbReference type="NCBI Taxonomy" id="1251"/>
    <lineage>
        <taxon>Bacteria</taxon>
        <taxon>Bacillati</taxon>
        <taxon>Bacillota</taxon>
        <taxon>Bacilli</taxon>
        <taxon>Lactobacillales</taxon>
        <taxon>Lactobacillaceae</taxon>
        <taxon>Leuconostoc</taxon>
    </lineage>
</organism>
<comment type="cofactor">
    <cofactor evidence="9">
        <name>Mg(2+)</name>
        <dbReference type="ChEBI" id="CHEBI:18420"/>
    </cofactor>
    <text evidence="9">Binds 1 Mg(2+) ion per subunit.</text>
</comment>
<dbReference type="Pfam" id="PF02581">
    <property type="entry name" value="TMP-TENI"/>
    <property type="match status" value="1"/>
</dbReference>
<evidence type="ECO:0000256" key="11">
    <source>
        <dbReference type="RuleBase" id="RU004253"/>
    </source>
</evidence>
<comment type="similarity">
    <text evidence="9 10">Belongs to the thiamine-phosphate synthase family.</text>
</comment>
<dbReference type="RefSeq" id="WP_010007554.1">
    <property type="nucleotide sequence ID" value="NZ_JAGYGP010000001.1"/>
</dbReference>
<reference evidence="13 14" key="1">
    <citation type="journal article" date="2019" name="Appl. Microbiol. Biotechnol.">
        <title>Uncovering carbohydrate metabolism through a genotype-phenotype association study of 56 lactic acid bacteria genomes.</title>
        <authorList>
            <person name="Buron-Moles G."/>
            <person name="Chailyan A."/>
            <person name="Dolejs I."/>
            <person name="Forster J."/>
            <person name="Miks M.H."/>
        </authorList>
    </citation>
    <scope>NUCLEOTIDE SEQUENCE [LARGE SCALE GENOMIC DNA]</scope>
    <source>
        <strain evidence="13 14">ATCC 700006</strain>
    </source>
</reference>
<evidence type="ECO:0000313" key="14">
    <source>
        <dbReference type="Proteomes" id="UP000295681"/>
    </source>
</evidence>
<feature type="binding site" evidence="9">
    <location>
        <position position="115"/>
    </location>
    <ligand>
        <name>4-amino-2-methyl-5-(diphosphooxymethyl)pyrimidine</name>
        <dbReference type="ChEBI" id="CHEBI:57841"/>
    </ligand>
</feature>
<comment type="pathway">
    <text evidence="1 9 11">Cofactor biosynthesis; thiamine diphosphate biosynthesis; thiamine phosphate from 4-amino-2-methyl-5-diphosphomethylpyrimidine and 4-methyl-5-(2-phosphoethyl)-thiazole: step 1/1.</text>
</comment>
<evidence type="ECO:0000256" key="10">
    <source>
        <dbReference type="RuleBase" id="RU003826"/>
    </source>
</evidence>
<feature type="binding site" evidence="9">
    <location>
        <begin position="42"/>
        <end position="46"/>
    </location>
    <ligand>
        <name>4-amino-2-methyl-5-(diphosphooxymethyl)pyrimidine</name>
        <dbReference type="ChEBI" id="CHEBI:57841"/>
    </ligand>
</feature>
<dbReference type="GO" id="GO:0009228">
    <property type="term" value="P:thiamine biosynthetic process"/>
    <property type="evidence" value="ECO:0007669"/>
    <property type="project" value="UniProtKB-KW"/>
</dbReference>
<comment type="function">
    <text evidence="9">Condenses 4-methyl-5-(beta-hydroxyethyl)thiazole monophosphate (THZ-P) and 2-methyl-4-amino-5-hydroxymethyl pyrimidine pyrophosphate (HMP-PP) to form thiamine monophosphate (TMP).</text>
</comment>
<dbReference type="InterPro" id="IPR013785">
    <property type="entry name" value="Aldolase_TIM"/>
</dbReference>